<reference evidence="11 12" key="1">
    <citation type="submission" date="2019-04" db="EMBL/GenBank/DDBJ databases">
        <title>Bacillus caeni sp. nov., a bacterium isolated from mangrove sediment.</title>
        <authorList>
            <person name="Huang H."/>
            <person name="Mo K."/>
            <person name="Hu Y."/>
        </authorList>
    </citation>
    <scope>NUCLEOTIDE SEQUENCE [LARGE SCALE GENOMIC DNA]</scope>
    <source>
        <strain evidence="11 12">HB172195</strain>
    </source>
</reference>
<dbReference type="Pfam" id="PF00496">
    <property type="entry name" value="SBP_bac_5"/>
    <property type="match status" value="1"/>
</dbReference>
<evidence type="ECO:0000313" key="11">
    <source>
        <dbReference type="EMBL" id="TLS38728.1"/>
    </source>
</evidence>
<gene>
    <name evidence="11" type="ORF">FCL54_03740</name>
</gene>
<dbReference type="OrthoDB" id="9796817at2"/>
<dbReference type="SUPFAM" id="SSF53850">
    <property type="entry name" value="Periplasmic binding protein-like II"/>
    <property type="match status" value="1"/>
</dbReference>
<dbReference type="EMBL" id="SWLG01000002">
    <property type="protein sequence ID" value="TLS38728.1"/>
    <property type="molecule type" value="Genomic_DNA"/>
</dbReference>
<dbReference type="PANTHER" id="PTHR30290">
    <property type="entry name" value="PERIPLASMIC BINDING COMPONENT OF ABC TRANSPORTER"/>
    <property type="match status" value="1"/>
</dbReference>
<keyword evidence="7" id="KW-0574">Periplasm</keyword>
<evidence type="ECO:0000256" key="4">
    <source>
        <dbReference type="ARBA" id="ARBA00017393"/>
    </source>
</evidence>
<dbReference type="PANTHER" id="PTHR30290:SF32">
    <property type="entry name" value="GLUTATHIONE-BINDING PROTEIN GSIB"/>
    <property type="match status" value="1"/>
</dbReference>
<keyword evidence="5" id="KW-0813">Transport</keyword>
<dbReference type="Gene3D" id="3.40.190.10">
    <property type="entry name" value="Periplasmic binding protein-like II"/>
    <property type="match status" value="1"/>
</dbReference>
<evidence type="ECO:0000256" key="9">
    <source>
        <dbReference type="SAM" id="SignalP"/>
    </source>
</evidence>
<comment type="similarity">
    <text evidence="3">Belongs to the bacterial solute-binding protein 5 family.</text>
</comment>
<accession>A0A5R9FAP0</accession>
<organism evidence="11 12">
    <name type="scientific">Exobacillus caeni</name>
    <dbReference type="NCBI Taxonomy" id="2574798"/>
    <lineage>
        <taxon>Bacteria</taxon>
        <taxon>Bacillati</taxon>
        <taxon>Bacillota</taxon>
        <taxon>Bacilli</taxon>
        <taxon>Bacillales</taxon>
        <taxon>Guptibacillaceae</taxon>
        <taxon>Exobacillus</taxon>
    </lineage>
</organism>
<dbReference type="InterPro" id="IPR000914">
    <property type="entry name" value="SBP_5_dom"/>
</dbReference>
<feature type="domain" description="Solute-binding protein family 5" evidence="10">
    <location>
        <begin position="98"/>
        <end position="453"/>
    </location>
</feature>
<comment type="subcellular location">
    <subcellularLocation>
        <location evidence="2">Periplasm</location>
    </subcellularLocation>
</comment>
<comment type="function">
    <text evidence="1">Part of the ABC transporter complex GsiABCD involved in glutathione import. Binds glutathione.</text>
</comment>
<evidence type="ECO:0000256" key="6">
    <source>
        <dbReference type="ARBA" id="ARBA00022729"/>
    </source>
</evidence>
<feature type="chain" id="PRO_5038961261" description="Glutathione-binding protein GsiB" evidence="9">
    <location>
        <begin position="21"/>
        <end position="540"/>
    </location>
</feature>
<keyword evidence="6 9" id="KW-0732">Signal</keyword>
<evidence type="ECO:0000256" key="1">
    <source>
        <dbReference type="ARBA" id="ARBA00003489"/>
    </source>
</evidence>
<dbReference type="GO" id="GO:0043190">
    <property type="term" value="C:ATP-binding cassette (ABC) transporter complex"/>
    <property type="evidence" value="ECO:0007669"/>
    <property type="project" value="InterPro"/>
</dbReference>
<evidence type="ECO:0000256" key="2">
    <source>
        <dbReference type="ARBA" id="ARBA00004418"/>
    </source>
</evidence>
<evidence type="ECO:0000256" key="3">
    <source>
        <dbReference type="ARBA" id="ARBA00005695"/>
    </source>
</evidence>
<dbReference type="Proteomes" id="UP000308230">
    <property type="component" value="Unassembled WGS sequence"/>
</dbReference>
<proteinExistence type="inferred from homology"/>
<dbReference type="InterPro" id="IPR039424">
    <property type="entry name" value="SBP_5"/>
</dbReference>
<name>A0A5R9FAP0_9BACL</name>
<evidence type="ECO:0000256" key="8">
    <source>
        <dbReference type="SAM" id="MobiDB-lite"/>
    </source>
</evidence>
<dbReference type="Gene3D" id="3.10.105.10">
    <property type="entry name" value="Dipeptide-binding Protein, Domain 3"/>
    <property type="match status" value="1"/>
</dbReference>
<dbReference type="Gene3D" id="3.90.76.10">
    <property type="entry name" value="Dipeptide-binding Protein, Domain 1"/>
    <property type="match status" value="1"/>
</dbReference>
<dbReference type="GO" id="GO:0042938">
    <property type="term" value="P:dipeptide transport"/>
    <property type="evidence" value="ECO:0007669"/>
    <property type="project" value="TreeGrafter"/>
</dbReference>
<evidence type="ECO:0000313" key="12">
    <source>
        <dbReference type="Proteomes" id="UP000308230"/>
    </source>
</evidence>
<dbReference type="GO" id="GO:1904680">
    <property type="term" value="F:peptide transmembrane transporter activity"/>
    <property type="evidence" value="ECO:0007669"/>
    <property type="project" value="TreeGrafter"/>
</dbReference>
<evidence type="ECO:0000256" key="7">
    <source>
        <dbReference type="ARBA" id="ARBA00022764"/>
    </source>
</evidence>
<feature type="signal peptide" evidence="9">
    <location>
        <begin position="1"/>
        <end position="20"/>
    </location>
</feature>
<feature type="compositionally biased region" description="Basic and acidic residues" evidence="8">
    <location>
        <begin position="33"/>
        <end position="53"/>
    </location>
</feature>
<dbReference type="GO" id="GO:0030288">
    <property type="term" value="C:outer membrane-bounded periplasmic space"/>
    <property type="evidence" value="ECO:0007669"/>
    <property type="project" value="TreeGrafter"/>
</dbReference>
<evidence type="ECO:0000259" key="10">
    <source>
        <dbReference type="Pfam" id="PF00496"/>
    </source>
</evidence>
<protein>
    <recommendedName>
        <fullName evidence="4">Glutathione-binding protein GsiB</fullName>
    </recommendedName>
</protein>
<sequence>MKKSYQLLLLVVLAFSLVLAGCSSNSTSSNGGKDSDSDGKLKEAEEQPLAKKEGNSITVGVADNFISMDPHDTNDTLSYSAQKSMLEGLVGFDKDMNVIPVLAEDYEASDNAKEFTFKLREGVTFHDGTPFNAEAVKVNVDRLADPDNNLKRHSLFSLVDKTEVVDEYTVKVSLKEPFGAMINNFAHPAAMMISPKALEEYGKDVARNPVGTGPYKFSEWEPGDHLSVEKNEDYWQDGLPKLDGITFKPVPENGSRVAMLQTGEADYIYPVPTEQANEIQGKDGIVIESDPSIIVRYMSMNTNKEPFNDLKVRQAINYAINKEAFVKVVMQGFGSELDSVIAPNTQFYSKQDPYKYDIEKAKQLLKEAGYENGFEATIWGSNNSSTMKGMEFLQQQLSQVGIKLDVEPMESGTMSDKIWSVENPEDAEIELYYGGWSPSTGDADWGIRPLLGGESFPPQSYNTAYYKNDKADKLINDALQTADPDVREKAYADVQKILWEDAPWAFLAVTNTMGGKKNYLEGVYLLPDGSLSVQEAEIKQ</sequence>
<keyword evidence="12" id="KW-1185">Reference proteome</keyword>
<evidence type="ECO:0000256" key="5">
    <source>
        <dbReference type="ARBA" id="ARBA00022448"/>
    </source>
</evidence>
<feature type="region of interest" description="Disordered" evidence="8">
    <location>
        <begin position="24"/>
        <end position="53"/>
    </location>
</feature>
<dbReference type="PIRSF" id="PIRSF002741">
    <property type="entry name" value="MppA"/>
    <property type="match status" value="1"/>
</dbReference>
<dbReference type="PROSITE" id="PS51257">
    <property type="entry name" value="PROKAR_LIPOPROTEIN"/>
    <property type="match status" value="1"/>
</dbReference>
<dbReference type="CDD" id="cd08499">
    <property type="entry name" value="PBP2_Ylib_like"/>
    <property type="match status" value="1"/>
</dbReference>
<dbReference type="AlphaFoldDB" id="A0A5R9FAP0"/>
<dbReference type="InterPro" id="IPR030678">
    <property type="entry name" value="Peptide/Ni-bd"/>
</dbReference>
<comment type="caution">
    <text evidence="11">The sequence shown here is derived from an EMBL/GenBank/DDBJ whole genome shotgun (WGS) entry which is preliminary data.</text>
</comment>